<feature type="transmembrane region" description="Helical" evidence="12">
    <location>
        <begin position="565"/>
        <end position="589"/>
    </location>
</feature>
<evidence type="ECO:0000256" key="2">
    <source>
        <dbReference type="ARBA" id="ARBA00022475"/>
    </source>
</evidence>
<keyword evidence="8" id="KW-0675">Receptor</keyword>
<feature type="domain" description="G-protein coupled receptors family 3 profile" evidence="14">
    <location>
        <begin position="563"/>
        <end position="828"/>
    </location>
</feature>
<keyword evidence="6" id="KW-0297">G-protein coupled receptor</keyword>
<keyword evidence="3 12" id="KW-0812">Transmembrane</keyword>
<dbReference type="Ensembl" id="ENSMODT00000055908.1">
    <property type="protein sequence ID" value="ENSMODP00000047372.1"/>
    <property type="gene ID" value="ENSMODG00000005985.4"/>
</dbReference>
<evidence type="ECO:0000256" key="1">
    <source>
        <dbReference type="ARBA" id="ARBA00004651"/>
    </source>
</evidence>
<dbReference type="Pfam" id="PF01094">
    <property type="entry name" value="ANF_receptor"/>
    <property type="match status" value="1"/>
</dbReference>
<evidence type="ECO:0000256" key="9">
    <source>
        <dbReference type="ARBA" id="ARBA00023180"/>
    </source>
</evidence>
<dbReference type="SUPFAM" id="SSF53822">
    <property type="entry name" value="Periplasmic binding protein-like I"/>
    <property type="match status" value="1"/>
</dbReference>
<dbReference type="GO" id="GO:0004930">
    <property type="term" value="F:G protein-coupled receptor activity"/>
    <property type="evidence" value="ECO:0000318"/>
    <property type="project" value="GO_Central"/>
</dbReference>
<dbReference type="PANTHER" id="PTHR24061">
    <property type="entry name" value="CALCIUM-SENSING RECEPTOR-RELATED"/>
    <property type="match status" value="1"/>
</dbReference>
<evidence type="ECO:0000313" key="16">
    <source>
        <dbReference type="Proteomes" id="UP000002280"/>
    </source>
</evidence>
<name>A0A5F8GIS7_MONDO</name>
<dbReference type="PROSITE" id="PS50259">
    <property type="entry name" value="G_PROTEIN_RECEP_F3_4"/>
    <property type="match status" value="1"/>
</dbReference>
<keyword evidence="16" id="KW-1185">Reference proteome</keyword>
<keyword evidence="10" id="KW-0807">Transducer</keyword>
<reference evidence="15 16" key="1">
    <citation type="journal article" date="2007" name="Nature">
        <title>Genome of the marsupial Monodelphis domestica reveals innovation in non-coding sequences.</title>
        <authorList>
            <person name="Mikkelsen T.S."/>
            <person name="Wakefield M.J."/>
            <person name="Aken B."/>
            <person name="Amemiya C.T."/>
            <person name="Chang J.L."/>
            <person name="Duke S."/>
            <person name="Garber M."/>
            <person name="Gentles A.J."/>
            <person name="Goodstadt L."/>
            <person name="Heger A."/>
            <person name="Jurka J."/>
            <person name="Kamal M."/>
            <person name="Mauceli E."/>
            <person name="Searle S.M."/>
            <person name="Sharpe T."/>
            <person name="Baker M.L."/>
            <person name="Batzer M.A."/>
            <person name="Benos P.V."/>
            <person name="Belov K."/>
            <person name="Clamp M."/>
            <person name="Cook A."/>
            <person name="Cuff J."/>
            <person name="Das R."/>
            <person name="Davidow L."/>
            <person name="Deakin J.E."/>
            <person name="Fazzari M.J."/>
            <person name="Glass J.L."/>
            <person name="Grabherr M."/>
            <person name="Greally J.M."/>
            <person name="Gu W."/>
            <person name="Hore T.A."/>
            <person name="Huttley G.A."/>
            <person name="Kleber M."/>
            <person name="Jirtle R.L."/>
            <person name="Koina E."/>
            <person name="Lee J.T."/>
            <person name="Mahony S."/>
            <person name="Marra M.A."/>
            <person name="Miller R.D."/>
            <person name="Nicholls R.D."/>
            <person name="Oda M."/>
            <person name="Papenfuss A.T."/>
            <person name="Parra Z.E."/>
            <person name="Pollock D.D."/>
            <person name="Ray D.A."/>
            <person name="Schein J.E."/>
            <person name="Speed T.P."/>
            <person name="Thompson K."/>
            <person name="VandeBerg J.L."/>
            <person name="Wade C.M."/>
            <person name="Walker J.A."/>
            <person name="Waters P.D."/>
            <person name="Webber C."/>
            <person name="Weidman J.R."/>
            <person name="Xie X."/>
            <person name="Zody M.C."/>
            <person name="Baldwin J."/>
            <person name="Abdouelleil A."/>
            <person name="Abdulkadir J."/>
            <person name="Abebe A."/>
            <person name="Abera B."/>
            <person name="Abreu J."/>
            <person name="Acer S.C."/>
            <person name="Aftuck L."/>
            <person name="Alexander A."/>
            <person name="An P."/>
            <person name="Anderson E."/>
            <person name="Anderson S."/>
            <person name="Arachi H."/>
            <person name="Azer M."/>
            <person name="Bachantsang P."/>
            <person name="Barry A."/>
            <person name="Bayul T."/>
            <person name="Berlin A."/>
            <person name="Bessette D."/>
            <person name="Bloom T."/>
            <person name="Bloom T."/>
            <person name="Boguslavskiy L."/>
            <person name="Bonnet C."/>
            <person name="Boukhgalter B."/>
            <person name="Bourzgui I."/>
            <person name="Brown A."/>
            <person name="Cahill P."/>
            <person name="Channer S."/>
            <person name="Cheshatsang Y."/>
            <person name="Chuda L."/>
            <person name="Citroen M."/>
            <person name="Collymore A."/>
            <person name="Cooke P."/>
            <person name="Costello M."/>
            <person name="D'Aco K."/>
            <person name="Daza R."/>
            <person name="De Haan G."/>
            <person name="DeGray S."/>
            <person name="DeMaso C."/>
            <person name="Dhargay N."/>
            <person name="Dooley K."/>
            <person name="Dooley E."/>
            <person name="Doricent M."/>
            <person name="Dorje P."/>
            <person name="Dorjee K."/>
            <person name="Dupes A."/>
            <person name="Elong R."/>
            <person name="Falk J."/>
            <person name="Farina A."/>
            <person name="Faro S."/>
            <person name="Ferguson D."/>
            <person name="Fisher S."/>
            <person name="Foley C.D."/>
            <person name="Franke A."/>
            <person name="Friedrich D."/>
            <person name="Gadbois L."/>
            <person name="Gearin G."/>
            <person name="Gearin C.R."/>
            <person name="Giannoukos G."/>
            <person name="Goode T."/>
            <person name="Graham J."/>
            <person name="Grandbois E."/>
            <person name="Grewal S."/>
            <person name="Gyaltsen K."/>
            <person name="Hafez N."/>
            <person name="Hagos B."/>
            <person name="Hall J."/>
            <person name="Henson C."/>
            <person name="Hollinger A."/>
            <person name="Honan T."/>
            <person name="Huard M.D."/>
            <person name="Hughes L."/>
            <person name="Hurhula B."/>
            <person name="Husby M.E."/>
            <person name="Kamat A."/>
            <person name="Kanga B."/>
            <person name="Kashin S."/>
            <person name="Khazanovich D."/>
            <person name="Kisner P."/>
            <person name="Lance K."/>
            <person name="Lara M."/>
            <person name="Lee W."/>
            <person name="Lennon N."/>
            <person name="Letendre F."/>
            <person name="LeVine R."/>
            <person name="Lipovsky A."/>
            <person name="Liu X."/>
            <person name="Liu J."/>
            <person name="Liu S."/>
            <person name="Lokyitsang T."/>
            <person name="Lokyitsang Y."/>
            <person name="Lubonja R."/>
            <person name="Lui A."/>
            <person name="MacDonald P."/>
            <person name="Magnisalis V."/>
            <person name="Maru K."/>
            <person name="Matthews C."/>
            <person name="McCusker W."/>
            <person name="McDonough S."/>
            <person name="Mehta T."/>
            <person name="Meldrim J."/>
            <person name="Meneus L."/>
            <person name="Mihai O."/>
            <person name="Mihalev A."/>
            <person name="Mihova T."/>
            <person name="Mittelman R."/>
            <person name="Mlenga V."/>
            <person name="Montmayeur A."/>
            <person name="Mulrain L."/>
            <person name="Navidi A."/>
            <person name="Naylor J."/>
            <person name="Negash T."/>
            <person name="Nguyen T."/>
            <person name="Nguyen N."/>
            <person name="Nicol R."/>
            <person name="Norbu C."/>
            <person name="Norbu N."/>
            <person name="Novod N."/>
            <person name="O'Neill B."/>
            <person name="Osman S."/>
            <person name="Markiewicz E."/>
            <person name="Oyono O.L."/>
            <person name="Patti C."/>
            <person name="Phunkhang P."/>
            <person name="Pierre F."/>
            <person name="Priest M."/>
            <person name="Raghuraman S."/>
            <person name="Rege F."/>
            <person name="Reyes R."/>
            <person name="Rise C."/>
            <person name="Rogov P."/>
            <person name="Ross K."/>
            <person name="Ryan E."/>
            <person name="Settipalli S."/>
            <person name="Shea T."/>
            <person name="Sherpa N."/>
            <person name="Shi L."/>
            <person name="Shih D."/>
            <person name="Sparrow T."/>
            <person name="Spaulding J."/>
            <person name="Stalker J."/>
            <person name="Stange-Thomann N."/>
            <person name="Stavropoulos S."/>
            <person name="Stone C."/>
            <person name="Strader C."/>
            <person name="Tesfaye S."/>
            <person name="Thomson T."/>
            <person name="Thoulutsang Y."/>
            <person name="Thoulutsang D."/>
            <person name="Topham K."/>
            <person name="Topping I."/>
            <person name="Tsamla T."/>
            <person name="Vassiliev H."/>
            <person name="Vo A."/>
            <person name="Wangchuk T."/>
            <person name="Wangdi T."/>
            <person name="Weiand M."/>
            <person name="Wilkinson J."/>
            <person name="Wilson A."/>
            <person name="Yadav S."/>
            <person name="Young G."/>
            <person name="Yu Q."/>
            <person name="Zembek L."/>
            <person name="Zhong D."/>
            <person name="Zimmer A."/>
            <person name="Zwirko Z."/>
            <person name="Jaffe D.B."/>
            <person name="Alvarez P."/>
            <person name="Brockman W."/>
            <person name="Butler J."/>
            <person name="Chin C."/>
            <person name="Gnerre S."/>
            <person name="MacCallum I."/>
            <person name="Graves J.A."/>
            <person name="Ponting C.P."/>
            <person name="Breen M."/>
            <person name="Samollow P.B."/>
            <person name="Lander E.S."/>
            <person name="Lindblad-Toh K."/>
        </authorList>
    </citation>
    <scope>NUCLEOTIDE SEQUENCE [LARGE SCALE GENOMIC DNA]</scope>
</reference>
<keyword evidence="7 12" id="KW-0472">Membrane</keyword>
<evidence type="ECO:0000256" key="4">
    <source>
        <dbReference type="ARBA" id="ARBA00022729"/>
    </source>
</evidence>
<feature type="chain" id="PRO_5023865213" evidence="13">
    <location>
        <begin position="27"/>
        <end position="838"/>
    </location>
</feature>
<dbReference type="SMR" id="A0A5F8GIS7"/>
<feature type="signal peptide" evidence="13">
    <location>
        <begin position="1"/>
        <end position="26"/>
    </location>
</feature>
<dbReference type="InterPro" id="IPR017979">
    <property type="entry name" value="GPCR_3_CS"/>
</dbReference>
<evidence type="ECO:0000256" key="3">
    <source>
        <dbReference type="ARBA" id="ARBA00022692"/>
    </source>
</evidence>
<proteinExistence type="inferred from homology"/>
<dbReference type="Bgee" id="ENSMODG00000005985">
    <property type="expression patterns" value="Expressed in spermatid and 12 other cell types or tissues"/>
</dbReference>
<dbReference type="AlphaFoldDB" id="A0A5F8GIS7"/>
<evidence type="ECO:0000256" key="6">
    <source>
        <dbReference type="ARBA" id="ARBA00023040"/>
    </source>
</evidence>
<organism evidence="15 16">
    <name type="scientific">Monodelphis domestica</name>
    <name type="common">Gray short-tailed opossum</name>
    <dbReference type="NCBI Taxonomy" id="13616"/>
    <lineage>
        <taxon>Eukaryota</taxon>
        <taxon>Metazoa</taxon>
        <taxon>Chordata</taxon>
        <taxon>Craniata</taxon>
        <taxon>Vertebrata</taxon>
        <taxon>Euteleostomi</taxon>
        <taxon>Mammalia</taxon>
        <taxon>Metatheria</taxon>
        <taxon>Didelphimorphia</taxon>
        <taxon>Didelphidae</taxon>
        <taxon>Monodelphis</taxon>
    </lineage>
</organism>
<keyword evidence="5 12" id="KW-1133">Transmembrane helix</keyword>
<evidence type="ECO:0000313" key="15">
    <source>
        <dbReference type="Ensembl" id="ENSMODP00000047372.1"/>
    </source>
</evidence>
<dbReference type="InterPro" id="IPR001828">
    <property type="entry name" value="ANF_lig-bd_rcpt"/>
</dbReference>
<dbReference type="GO" id="GO:0008527">
    <property type="term" value="F:taste receptor activity"/>
    <property type="evidence" value="ECO:0007669"/>
    <property type="project" value="Ensembl"/>
</dbReference>
<keyword evidence="2" id="KW-1003">Cell membrane</keyword>
<feature type="transmembrane region" description="Helical" evidence="12">
    <location>
        <begin position="786"/>
        <end position="806"/>
    </location>
</feature>
<keyword evidence="9" id="KW-0325">Glycoprotein</keyword>
<dbReference type="InterPro" id="IPR038550">
    <property type="entry name" value="GPCR_3_9-Cys_sf"/>
</dbReference>
<dbReference type="GO" id="GO:0005886">
    <property type="term" value="C:plasma membrane"/>
    <property type="evidence" value="ECO:0000318"/>
    <property type="project" value="GO_Central"/>
</dbReference>
<evidence type="ECO:0000256" key="13">
    <source>
        <dbReference type="SAM" id="SignalP"/>
    </source>
</evidence>
<dbReference type="STRING" id="13616.ENSMODP00000047372"/>
<dbReference type="InterPro" id="IPR000337">
    <property type="entry name" value="GPCR_3"/>
</dbReference>
<feature type="transmembrane region" description="Helical" evidence="12">
    <location>
        <begin position="678"/>
        <end position="698"/>
    </location>
</feature>
<evidence type="ECO:0000256" key="11">
    <source>
        <dbReference type="ARBA" id="ARBA00038492"/>
    </source>
</evidence>
<dbReference type="InParanoid" id="A0A5F8GIS7"/>
<dbReference type="InterPro" id="IPR011500">
    <property type="entry name" value="GPCR_3_9-Cys_dom"/>
</dbReference>
<evidence type="ECO:0000259" key="14">
    <source>
        <dbReference type="PROSITE" id="PS50259"/>
    </source>
</evidence>
<accession>A0A5F8GIS7</accession>
<evidence type="ECO:0000256" key="8">
    <source>
        <dbReference type="ARBA" id="ARBA00023170"/>
    </source>
</evidence>
<comment type="similarity">
    <text evidence="11">Belongs to the G-protein coupled receptor 3 family. TAS1R subfamily.</text>
</comment>
<dbReference type="CDD" id="cd06363">
    <property type="entry name" value="PBP1_taste_receptor"/>
    <property type="match status" value="1"/>
</dbReference>
<feature type="transmembrane region" description="Helical" evidence="12">
    <location>
        <begin position="634"/>
        <end position="657"/>
    </location>
</feature>
<reference evidence="15" key="2">
    <citation type="submission" date="2025-08" db="UniProtKB">
        <authorList>
            <consortium name="Ensembl"/>
        </authorList>
    </citation>
    <scope>IDENTIFICATION</scope>
</reference>
<dbReference type="PRINTS" id="PR00592">
    <property type="entry name" value="CASENSINGR"/>
</dbReference>
<dbReference type="PRINTS" id="PR00248">
    <property type="entry name" value="GPCRMGR"/>
</dbReference>
<protein>
    <submittedName>
        <fullName evidence="15">Taste 1 receptor member 1</fullName>
    </submittedName>
</protein>
<dbReference type="InterPro" id="IPR000068">
    <property type="entry name" value="GPCR_3_Ca_sens_rcpt-rel"/>
</dbReference>
<dbReference type="KEGG" id="mdo:100026826"/>
<dbReference type="Gene3D" id="2.10.50.30">
    <property type="entry name" value="GPCR, family 3, nine cysteines domain"/>
    <property type="match status" value="1"/>
</dbReference>
<gene>
    <name evidence="15" type="primary">TAS1R1</name>
</gene>
<dbReference type="FunFam" id="2.10.50.30:FF:000004">
    <property type="entry name" value="Taste receptor type 1 member 3-like protein"/>
    <property type="match status" value="1"/>
</dbReference>
<dbReference type="PROSITE" id="PS00980">
    <property type="entry name" value="G_PROTEIN_RECEP_F3_2"/>
    <property type="match status" value="1"/>
</dbReference>
<evidence type="ECO:0000256" key="5">
    <source>
        <dbReference type="ARBA" id="ARBA00022989"/>
    </source>
</evidence>
<dbReference type="Proteomes" id="UP000002280">
    <property type="component" value="Chromosome 4"/>
</dbReference>
<feature type="transmembrane region" description="Helical" evidence="12">
    <location>
        <begin position="725"/>
        <end position="746"/>
    </location>
</feature>
<dbReference type="Gene3D" id="3.40.50.2300">
    <property type="match status" value="2"/>
</dbReference>
<feature type="transmembrane region" description="Helical" evidence="12">
    <location>
        <begin position="601"/>
        <end position="622"/>
    </location>
</feature>
<keyword evidence="4 13" id="KW-0732">Signal</keyword>
<comment type="subcellular location">
    <subcellularLocation>
        <location evidence="1">Cell membrane</location>
        <topology evidence="1">Multi-pass membrane protein</topology>
    </subcellularLocation>
</comment>
<dbReference type="OMA" id="EDWAIST"/>
<dbReference type="InterPro" id="IPR017978">
    <property type="entry name" value="GPCR_3_C"/>
</dbReference>
<dbReference type="Pfam" id="PF00003">
    <property type="entry name" value="7tm_3"/>
    <property type="match status" value="1"/>
</dbReference>
<sequence>MVHFKPYLVYLTLFMTCLFNCQETETHSDFKMPGDHTIAGLFPIHSVDDEVRLRPEVTLCGRSKTFNGHGYHLFQAMRFGIEEINNSSSLLPNVTLGYELYDVCSKSSNVYATLSVLSQPRGNHIRFPENVFNYYPKAVAVIGPDSTELTSISASLLSTFLVPQISYEATSMMFSEKQKYPSFLRTIPSDKHQVQMILMLLKKFGWSWISVIGSENDYGLQGVHLLEDLANQQEICIAYKDFVPILAQAADNTMQNMMVDINKFGAEVVVVFCNKRLARVFFEAVVLGNVTDKVWLATEDWSISSYITQVPGISRIGTVIGIAIKQRQVLGMKEFEEAYAQAKNTSEASGGPAQDRGDHTCNQHQALTANANTELSQFSMNAAYNVYAAVYAVAHGLHQLLGCPSGVCTPGKIYPWQLLAEIRKVNFTLQGNPVSFDEDGDPVSGYDIITWDWNGPNWTFKVIGTSTWYPVFLEIDGTKIHWHREENQVPRSVCSQDCLPGEARRIVGLHHCCFECVLCAAGTFLNSSDQYTCQPCQKEEWSPEGSQTCFNRTTEFLAWDHPVSLVLLGANTLLLLLLTGVASLFAQNLETPVVRSAGGRMCFLMLGSLAGAGCSPYCFLGEPTLLTCLLRQSLFALCFAVFLSCLTIRSFQLVFIFKLSAKMPALYHTWVHNHGSRTFVAVSSTIQLLICSVWLVAWTPLPIKEYKRFPELVVLECSKENSPGYMLSILYTWLLSVSCFACTYLGKDLPENYNEAKCMTFSLLFYFISWIGLATSSSIYNGKYMPAINMLVILSSLSGVFSGYFLPKCYVILCRPDLNTTEYFQASIQDYTQRCSSP</sequence>
<evidence type="ECO:0000256" key="7">
    <source>
        <dbReference type="ARBA" id="ARBA00023136"/>
    </source>
</evidence>
<dbReference type="OrthoDB" id="3156061at2759"/>
<dbReference type="GO" id="GO:0050917">
    <property type="term" value="P:sensory perception of umami taste"/>
    <property type="evidence" value="ECO:0000318"/>
    <property type="project" value="GO_Central"/>
</dbReference>
<dbReference type="PANTHER" id="PTHR24061:SF3">
    <property type="entry name" value="TASTE RECEPTOR TYPE 1 MEMBER 1"/>
    <property type="match status" value="1"/>
</dbReference>
<dbReference type="GeneID" id="100617304"/>
<evidence type="ECO:0000256" key="12">
    <source>
        <dbReference type="SAM" id="Phobius"/>
    </source>
</evidence>
<dbReference type="FunCoup" id="A0A5F8GIS7">
    <property type="interactions" value="408"/>
</dbReference>
<reference evidence="15" key="3">
    <citation type="submission" date="2025-09" db="UniProtKB">
        <authorList>
            <consortium name="Ensembl"/>
        </authorList>
    </citation>
    <scope>IDENTIFICATION</scope>
</reference>
<evidence type="ECO:0000256" key="10">
    <source>
        <dbReference type="ARBA" id="ARBA00023224"/>
    </source>
</evidence>
<dbReference type="GeneTree" id="ENSGT00940000161264"/>
<feature type="transmembrane region" description="Helical" evidence="12">
    <location>
        <begin position="758"/>
        <end position="780"/>
    </location>
</feature>
<dbReference type="InterPro" id="IPR028082">
    <property type="entry name" value="Peripla_BP_I"/>
</dbReference>
<dbReference type="Pfam" id="PF07562">
    <property type="entry name" value="NCD3G"/>
    <property type="match status" value="1"/>
</dbReference>
<dbReference type="FunFam" id="3.40.50.2300:FF:000016">
    <property type="entry name" value="Taste 1 receptor member 2"/>
    <property type="match status" value="1"/>
</dbReference>